<accession>A0AAN8J308</accession>
<proteinExistence type="predicted"/>
<comment type="caution">
    <text evidence="2">The sequence shown here is derived from an EMBL/GenBank/DDBJ whole genome shotgun (WGS) entry which is preliminary data.</text>
</comment>
<reference evidence="2 3" key="1">
    <citation type="submission" date="2019-10" db="EMBL/GenBank/DDBJ databases">
        <title>Assembly and Annotation for the nematode Trichostrongylus colubriformis.</title>
        <authorList>
            <person name="Martin J."/>
        </authorList>
    </citation>
    <scope>NUCLEOTIDE SEQUENCE [LARGE SCALE GENOMIC DNA]</scope>
    <source>
        <strain evidence="2">G859</strain>
        <tissue evidence="2">Whole worm</tissue>
    </source>
</reference>
<feature type="region of interest" description="Disordered" evidence="1">
    <location>
        <begin position="415"/>
        <end position="499"/>
    </location>
</feature>
<feature type="compositionally biased region" description="Acidic residues" evidence="1">
    <location>
        <begin position="415"/>
        <end position="431"/>
    </location>
</feature>
<feature type="non-terminal residue" evidence="2">
    <location>
        <position position="499"/>
    </location>
</feature>
<evidence type="ECO:0000313" key="3">
    <source>
        <dbReference type="Proteomes" id="UP001331761"/>
    </source>
</evidence>
<dbReference type="EMBL" id="WIXE01004499">
    <property type="protein sequence ID" value="KAK5982969.1"/>
    <property type="molecule type" value="Genomic_DNA"/>
</dbReference>
<keyword evidence="3" id="KW-1185">Reference proteome</keyword>
<dbReference type="Proteomes" id="UP001331761">
    <property type="component" value="Unassembled WGS sequence"/>
</dbReference>
<feature type="compositionally biased region" description="Acidic residues" evidence="1">
    <location>
        <begin position="339"/>
        <end position="351"/>
    </location>
</feature>
<name>A0AAN8J308_TRICO</name>
<feature type="region of interest" description="Disordered" evidence="1">
    <location>
        <begin position="243"/>
        <end position="382"/>
    </location>
</feature>
<protein>
    <submittedName>
        <fullName evidence="2">Uncharacterized protein</fullName>
    </submittedName>
</protein>
<feature type="compositionally biased region" description="Polar residues" evidence="1">
    <location>
        <begin position="255"/>
        <end position="279"/>
    </location>
</feature>
<sequence length="499" mass="55835">MPRDTCKQRCDRIHQRSLGRVGFDNDKLRHLLETQRPLGTLRDVCWRVYDHLDCMKQCDHKSPEHEEFADFVRSKCRFALKAMEGALTCVSRYHSFMEVRCMMFLKEAEALKAQADPSYTPDQHICRYLHLNTLCLENTVTMYCANAKKLFRRLNFRDYFPNFILPSNDTLFDDLDLDACQLFDFVKQNTKQQSEAQLDKELTTVINYLESKHDVTRPMIVTTAATISQERREFTTLLEELLDETETTSSEATTNIKPSTNSTKTTLRPYRTTQKSHSSTTQMPYTTMTTMAPKSSSSVTTTSSTTTTTTTPVPTTTPISVPTATSTDVTESTSSSDLTNDDGDEYGEVEADPLGLTIDKGTGATDEESKPTSTARSRVFSEDSWEYTPPNFRYSSMRNGGVTPLAVDTSTLFGMDDEDDSEEDSLEDVLEDPLGKDVGDLEEITRKEGVKVDKGTLEKVPPTEKVGGSKKNEKGAVDGSKGSNGHKVKGVKAVISQEK</sequence>
<dbReference type="AlphaFoldDB" id="A0AAN8J308"/>
<feature type="compositionally biased region" description="Low complexity" evidence="1">
    <location>
        <begin position="280"/>
        <end position="336"/>
    </location>
</feature>
<gene>
    <name evidence="2" type="ORF">GCK32_013458</name>
</gene>
<organism evidence="2 3">
    <name type="scientific">Trichostrongylus colubriformis</name>
    <name type="common">Black scour worm</name>
    <dbReference type="NCBI Taxonomy" id="6319"/>
    <lineage>
        <taxon>Eukaryota</taxon>
        <taxon>Metazoa</taxon>
        <taxon>Ecdysozoa</taxon>
        <taxon>Nematoda</taxon>
        <taxon>Chromadorea</taxon>
        <taxon>Rhabditida</taxon>
        <taxon>Rhabditina</taxon>
        <taxon>Rhabditomorpha</taxon>
        <taxon>Strongyloidea</taxon>
        <taxon>Trichostrongylidae</taxon>
        <taxon>Trichostrongylus</taxon>
    </lineage>
</organism>
<feature type="compositionally biased region" description="Basic and acidic residues" evidence="1">
    <location>
        <begin position="433"/>
        <end position="457"/>
    </location>
</feature>
<evidence type="ECO:0000256" key="1">
    <source>
        <dbReference type="SAM" id="MobiDB-lite"/>
    </source>
</evidence>
<evidence type="ECO:0000313" key="2">
    <source>
        <dbReference type="EMBL" id="KAK5982969.1"/>
    </source>
</evidence>